<dbReference type="VEuPathDB" id="FungiDB:AB675_1426"/>
<dbReference type="GeneID" id="28733196"/>
<dbReference type="AlphaFoldDB" id="A0A0N1NWY6"/>
<evidence type="ECO:0000313" key="1">
    <source>
        <dbReference type="EMBL" id="KPI37325.1"/>
    </source>
</evidence>
<evidence type="ECO:0000313" key="2">
    <source>
        <dbReference type="Proteomes" id="UP000038010"/>
    </source>
</evidence>
<dbReference type="CDD" id="cd12148">
    <property type="entry name" value="fungal_TF_MHR"/>
    <property type="match status" value="1"/>
</dbReference>
<dbReference type="PANTHER" id="PTHR47425:SF3">
    <property type="entry name" value="ZN(II)2CYS6 TRANSCRIPTION FACTOR (EUROFUNG)"/>
    <property type="match status" value="1"/>
</dbReference>
<gene>
    <name evidence="1" type="ORF">AB675_1426</name>
</gene>
<dbReference type="EMBL" id="LFJN01000025">
    <property type="protein sequence ID" value="KPI37325.1"/>
    <property type="molecule type" value="Genomic_DNA"/>
</dbReference>
<keyword evidence="2" id="KW-1185">Reference proteome</keyword>
<dbReference type="PANTHER" id="PTHR47425">
    <property type="entry name" value="FARB-RELATED"/>
    <property type="match status" value="1"/>
</dbReference>
<organism evidence="1 2">
    <name type="scientific">Cyphellophora attinorum</name>
    <dbReference type="NCBI Taxonomy" id="1664694"/>
    <lineage>
        <taxon>Eukaryota</taxon>
        <taxon>Fungi</taxon>
        <taxon>Dikarya</taxon>
        <taxon>Ascomycota</taxon>
        <taxon>Pezizomycotina</taxon>
        <taxon>Eurotiomycetes</taxon>
        <taxon>Chaetothyriomycetidae</taxon>
        <taxon>Chaetothyriales</taxon>
        <taxon>Cyphellophoraceae</taxon>
        <taxon>Cyphellophora</taxon>
    </lineage>
</organism>
<reference evidence="1 2" key="1">
    <citation type="submission" date="2015-06" db="EMBL/GenBank/DDBJ databases">
        <title>Draft genome of the ant-associated black yeast Phialophora attae CBS 131958.</title>
        <authorList>
            <person name="Moreno L.F."/>
            <person name="Stielow B.J."/>
            <person name="de Hoog S."/>
            <person name="Vicente V.A."/>
            <person name="Weiss V.A."/>
            <person name="de Vries M."/>
            <person name="Cruz L.M."/>
            <person name="Souza E.M."/>
        </authorList>
    </citation>
    <scope>NUCLEOTIDE SEQUENCE [LARGE SCALE GENOMIC DNA]</scope>
    <source>
        <strain evidence="1 2">CBS 131958</strain>
    </source>
</reference>
<comment type="caution">
    <text evidence="1">The sequence shown here is derived from an EMBL/GenBank/DDBJ whole genome shotgun (WGS) entry which is preliminary data.</text>
</comment>
<dbReference type="InterPro" id="IPR052761">
    <property type="entry name" value="Fungal_Detox/Toxin_TFs"/>
</dbReference>
<name>A0A0N1NWY6_9EURO</name>
<dbReference type="STRING" id="1664694.A0A0N1NWY6"/>
<protein>
    <recommendedName>
        <fullName evidence="3">Transcription factor domain-containing protein</fullName>
    </recommendedName>
</protein>
<evidence type="ECO:0008006" key="3">
    <source>
        <dbReference type="Google" id="ProtNLM"/>
    </source>
</evidence>
<sequence length="387" mass="43892">MAAASVFIDVGKQLRVYLWDRARALMIAESEQSVIVLLQCMILMTYEECPVRVEHRWLAMATQQAQVLLCDQWTDAGDDELLKRTVRCLLIRDTVLSLTKRSRCQVQLETPQQLVPLRYTTGRESVVHEDIPSETEDEPCLALEKLCAIVRPVLDAAPGRPITGQNDGELRLLLQYWAQRYAFDTRDADVAEVGNVKIHWTAVIGLWSLAVLTFFCNSADANSTSGVTTFRTHDTRLVAMAISISTTVHHKLYEEDLVRFLPSSSVSALIPITIAHLVNTTSEIQDICQQSTQKFYCCWQVLHDLRKRYGLAAAAMSRIDSLGQQLRRKMDTAQAEQTKRLQERTRSICTFNPEMEQIEVSTTSTDDEHWLALVSEPEQILNSEMEC</sequence>
<dbReference type="Proteomes" id="UP000038010">
    <property type="component" value="Unassembled WGS sequence"/>
</dbReference>
<dbReference type="OrthoDB" id="5041285at2759"/>
<dbReference type="RefSeq" id="XP_017997288.1">
    <property type="nucleotide sequence ID" value="XM_018141316.1"/>
</dbReference>
<accession>A0A0N1NWY6</accession>
<proteinExistence type="predicted"/>